<accession>A0A1E2V8G6</accession>
<name>A0A1E2V8G6_9GAMM</name>
<protein>
    <submittedName>
        <fullName evidence="1">Uncharacterized protein</fullName>
    </submittedName>
</protein>
<dbReference type="RefSeq" id="WP_068997629.1">
    <property type="nucleotide sequence ID" value="NZ_MDTQ01000001.1"/>
</dbReference>
<comment type="caution">
    <text evidence="1">The sequence shown here is derived from an EMBL/GenBank/DDBJ whole genome shotgun (WGS) entry which is preliminary data.</text>
</comment>
<keyword evidence="2" id="KW-1185">Reference proteome</keyword>
<proteinExistence type="predicted"/>
<evidence type="ECO:0000313" key="1">
    <source>
        <dbReference type="EMBL" id="ODC03213.1"/>
    </source>
</evidence>
<evidence type="ECO:0000313" key="2">
    <source>
        <dbReference type="Proteomes" id="UP000094291"/>
    </source>
</evidence>
<dbReference type="STRING" id="197479.BFW38_06310"/>
<gene>
    <name evidence="1" type="ORF">BFW38_06310</name>
</gene>
<sequence>MGQAKNMSTEGKQLIDQLQHAQDTARELIQHGLMPSEIVVSAGSTVIELSQSRQNRRLGGVQVGQICGPSGRFTRFIATFGEVRVVWVQPWEQSV</sequence>
<dbReference type="EMBL" id="MDTQ01000001">
    <property type="protein sequence ID" value="ODC03213.1"/>
    <property type="molecule type" value="Genomic_DNA"/>
</dbReference>
<dbReference type="Proteomes" id="UP000094291">
    <property type="component" value="Unassembled WGS sequence"/>
</dbReference>
<organism evidence="1 2">
    <name type="scientific">Terasakiispira papahanaumokuakeensis</name>
    <dbReference type="NCBI Taxonomy" id="197479"/>
    <lineage>
        <taxon>Bacteria</taxon>
        <taxon>Pseudomonadati</taxon>
        <taxon>Pseudomonadota</taxon>
        <taxon>Gammaproteobacteria</taxon>
        <taxon>Oceanospirillales</taxon>
        <taxon>Terasakiispira</taxon>
    </lineage>
</organism>
<reference evidence="1 2" key="1">
    <citation type="submission" date="2016-08" db="EMBL/GenBank/DDBJ databases">
        <authorList>
            <person name="Seilhamer J.J."/>
        </authorList>
    </citation>
    <scope>NUCLEOTIDE SEQUENCE [LARGE SCALE GENOMIC DNA]</scope>
    <source>
        <strain evidence="1 2">PH27A</strain>
    </source>
</reference>
<dbReference type="AlphaFoldDB" id="A0A1E2V8G6"/>